<organism evidence="1 2">
    <name type="scientific">Sphingobacterium alkalisoli</name>
    <dbReference type="NCBI Taxonomy" id="1874115"/>
    <lineage>
        <taxon>Bacteria</taxon>
        <taxon>Pseudomonadati</taxon>
        <taxon>Bacteroidota</taxon>
        <taxon>Sphingobacteriia</taxon>
        <taxon>Sphingobacteriales</taxon>
        <taxon>Sphingobacteriaceae</taxon>
        <taxon>Sphingobacterium</taxon>
    </lineage>
</organism>
<evidence type="ECO:0000313" key="1">
    <source>
        <dbReference type="EMBL" id="TJY59682.1"/>
    </source>
</evidence>
<dbReference type="Proteomes" id="UP000309872">
    <property type="component" value="Unassembled WGS sequence"/>
</dbReference>
<keyword evidence="2" id="KW-1185">Reference proteome</keyword>
<sequence>MRMVINDPLADAYVGMTPYGFVANRPINYLDPNGRKIGDSFFRYFNFKNCSVGNRSRFAVFR</sequence>
<dbReference type="Gene3D" id="2.180.10.10">
    <property type="entry name" value="RHS repeat-associated core"/>
    <property type="match status" value="1"/>
</dbReference>
<name>A0A4U0GQ65_9SPHI</name>
<comment type="caution">
    <text evidence="1">The sequence shown here is derived from an EMBL/GenBank/DDBJ whole genome shotgun (WGS) entry which is preliminary data.</text>
</comment>
<gene>
    <name evidence="1" type="ORF">FAZ19_23640</name>
</gene>
<evidence type="ECO:0000313" key="2">
    <source>
        <dbReference type="Proteomes" id="UP000309872"/>
    </source>
</evidence>
<protein>
    <recommendedName>
        <fullName evidence="3">RHS repeat-associated core domain-containing protein</fullName>
    </recommendedName>
</protein>
<accession>A0A4U0GQ65</accession>
<dbReference type="EMBL" id="SUKA01000016">
    <property type="protein sequence ID" value="TJY59682.1"/>
    <property type="molecule type" value="Genomic_DNA"/>
</dbReference>
<dbReference type="AlphaFoldDB" id="A0A4U0GQ65"/>
<reference evidence="1 2" key="1">
    <citation type="submission" date="2019-04" db="EMBL/GenBank/DDBJ databases">
        <title>Sphingobacterium olei sp. nov., isolated from oil-contaminated soil.</title>
        <authorList>
            <person name="Liu B."/>
        </authorList>
    </citation>
    <scope>NUCLEOTIDE SEQUENCE [LARGE SCALE GENOMIC DNA]</scope>
    <source>
        <strain evidence="1 2">Y3L14</strain>
    </source>
</reference>
<evidence type="ECO:0008006" key="3">
    <source>
        <dbReference type="Google" id="ProtNLM"/>
    </source>
</evidence>
<proteinExistence type="predicted"/>